<dbReference type="PROSITE" id="PS51450">
    <property type="entry name" value="LRR"/>
    <property type="match status" value="2"/>
</dbReference>
<evidence type="ECO:0000259" key="13">
    <source>
        <dbReference type="PROSITE" id="PS50104"/>
    </source>
</evidence>
<accession>A0A835CR03</accession>
<dbReference type="SMART" id="SM00364">
    <property type="entry name" value="LRR_BAC"/>
    <property type="match status" value="6"/>
</dbReference>
<feature type="transmembrane region" description="Helical" evidence="11">
    <location>
        <begin position="792"/>
        <end position="815"/>
    </location>
</feature>
<comment type="subcellular location">
    <subcellularLocation>
        <location evidence="1">Membrane</location>
        <topology evidence="1">Single-pass type I membrane protein</topology>
    </subcellularLocation>
</comment>
<dbReference type="InterPro" id="IPR000483">
    <property type="entry name" value="Cys-rich_flank_reg_C"/>
</dbReference>
<evidence type="ECO:0000256" key="4">
    <source>
        <dbReference type="ARBA" id="ARBA00022692"/>
    </source>
</evidence>
<dbReference type="EMBL" id="JACMRX010000003">
    <property type="protein sequence ID" value="KAF7992329.1"/>
    <property type="molecule type" value="Genomic_DNA"/>
</dbReference>
<evidence type="ECO:0000256" key="2">
    <source>
        <dbReference type="ARBA" id="ARBA00009634"/>
    </source>
</evidence>
<keyword evidence="6" id="KW-0677">Repeat</keyword>
<evidence type="ECO:0000256" key="12">
    <source>
        <dbReference type="SAM" id="SignalP"/>
    </source>
</evidence>
<evidence type="ECO:0000313" key="14">
    <source>
        <dbReference type="EMBL" id="KAF7992329.1"/>
    </source>
</evidence>
<dbReference type="SMART" id="SM00369">
    <property type="entry name" value="LRR_TYP"/>
    <property type="match status" value="12"/>
</dbReference>
<protein>
    <recommendedName>
        <fullName evidence="13">TIR domain-containing protein</fullName>
    </recommendedName>
</protein>
<dbReference type="SUPFAM" id="SSF52058">
    <property type="entry name" value="L domain-like"/>
    <property type="match status" value="3"/>
</dbReference>
<keyword evidence="15" id="KW-1185">Reference proteome</keyword>
<gene>
    <name evidence="14" type="ORF">HCN44_001654</name>
</gene>
<dbReference type="Proteomes" id="UP000639338">
    <property type="component" value="Unassembled WGS sequence"/>
</dbReference>
<evidence type="ECO:0000256" key="9">
    <source>
        <dbReference type="ARBA" id="ARBA00023170"/>
    </source>
</evidence>
<dbReference type="PANTHER" id="PTHR24365">
    <property type="entry name" value="TOLL-LIKE RECEPTOR"/>
    <property type="match status" value="1"/>
</dbReference>
<dbReference type="FunFam" id="3.80.10.10:FF:001164">
    <property type="entry name" value="GH01279p"/>
    <property type="match status" value="1"/>
</dbReference>
<comment type="caution">
    <text evidence="14">The sequence shown here is derived from an EMBL/GenBank/DDBJ whole genome shotgun (WGS) entry which is preliminary data.</text>
</comment>
<dbReference type="PROSITE" id="PS50104">
    <property type="entry name" value="TIR"/>
    <property type="match status" value="1"/>
</dbReference>
<name>A0A835CR03_APHGI</name>
<dbReference type="Gene3D" id="3.80.10.10">
    <property type="entry name" value="Ribonuclease Inhibitor"/>
    <property type="match status" value="3"/>
</dbReference>
<dbReference type="SMART" id="SM00255">
    <property type="entry name" value="TIR"/>
    <property type="match status" value="1"/>
</dbReference>
<dbReference type="OrthoDB" id="1421090at2759"/>
<dbReference type="SMART" id="SM00082">
    <property type="entry name" value="LRRCT"/>
    <property type="match status" value="2"/>
</dbReference>
<dbReference type="InterPro" id="IPR003591">
    <property type="entry name" value="Leu-rich_rpt_typical-subtyp"/>
</dbReference>
<dbReference type="Pfam" id="PF13855">
    <property type="entry name" value="LRR_8"/>
    <property type="match status" value="3"/>
</dbReference>
<evidence type="ECO:0000256" key="6">
    <source>
        <dbReference type="ARBA" id="ARBA00022737"/>
    </source>
</evidence>
<dbReference type="GO" id="GO:0007165">
    <property type="term" value="P:signal transduction"/>
    <property type="evidence" value="ECO:0007669"/>
    <property type="project" value="InterPro"/>
</dbReference>
<dbReference type="GO" id="GO:0038023">
    <property type="term" value="F:signaling receptor activity"/>
    <property type="evidence" value="ECO:0007669"/>
    <property type="project" value="TreeGrafter"/>
</dbReference>
<proteinExistence type="inferred from homology"/>
<dbReference type="InterPro" id="IPR001611">
    <property type="entry name" value="Leu-rich_rpt"/>
</dbReference>
<dbReference type="InterPro" id="IPR032675">
    <property type="entry name" value="LRR_dom_sf"/>
</dbReference>
<reference evidence="14 15" key="1">
    <citation type="submission" date="2020-08" db="EMBL/GenBank/DDBJ databases">
        <title>Aphidius gifuensis genome sequencing and assembly.</title>
        <authorList>
            <person name="Du Z."/>
        </authorList>
    </citation>
    <scope>NUCLEOTIDE SEQUENCE [LARGE SCALE GENOMIC DNA]</scope>
    <source>
        <strain evidence="14">YNYX2018</strain>
        <tissue evidence="14">Adults</tissue>
    </source>
</reference>
<evidence type="ECO:0000256" key="1">
    <source>
        <dbReference type="ARBA" id="ARBA00004479"/>
    </source>
</evidence>
<dbReference type="FunFam" id="3.40.50.10140:FF:000020">
    <property type="entry name" value="Blast:Protein toll"/>
    <property type="match status" value="1"/>
</dbReference>
<evidence type="ECO:0000256" key="3">
    <source>
        <dbReference type="ARBA" id="ARBA00022614"/>
    </source>
</evidence>
<keyword evidence="7 11" id="KW-1133">Transmembrane helix</keyword>
<dbReference type="Pfam" id="PF01582">
    <property type="entry name" value="TIR"/>
    <property type="match status" value="1"/>
</dbReference>
<dbReference type="GO" id="GO:0005886">
    <property type="term" value="C:plasma membrane"/>
    <property type="evidence" value="ECO:0007669"/>
    <property type="project" value="TreeGrafter"/>
</dbReference>
<sequence length="1002" mass="117275">MNFLTKSIVFICLVSLSNAQCPEGRNCTECEYMSGKYEIFCAKNGTDYGYTVIYKPYDYLKITCHNPYTKWLDFHLGYANRAEDVKRLTFRLCPLPRCSFLGDIAKQVLVEDVEELDFRSSLNRTIRMSRDCFKKFNKVKRLSLSDNILAGITSDLLIDLEHLRVLNLRMNNIQHLPDNFLITPNLEAIELGMNKISKINKNIFGKLSKLKLLNLWDNNIEEIEAGTFDEFSSLISIDIHSNKLQTLPVDLFSRLTQLQVINLAKNNFSTTTLPEYLLTNNKKLEKFKFSENQQNMETFPNNFFKNLTNLMILDISRNGLMYLPNNLFLNVTSLKNLDLQRNYLQTLPQKLFQDCKNLSSIVISFNNITHLPDGIFKGLIKLEELNLSNNFIVTISEYLFRDLSYLKILNIERNKLQKIHSQSLLAFHNLRIAKFSHNQLSLTDAVIYEDEYGPRSPFHYTSESIQELHLANNNISVVFADWIFSTHLRYLNLSRNNVKILLERDFQFITNELSLDLRQNNIQKILFNNNYYEPVLQTKNKLKKITILLDDNPLICDCQIYQFLCYLESSTYLSPDNILNIKMDNLLCKEPDWLYDKHLVDLSSKSLKCLIDEPHNLNATCPDKCECWIRPENRAYLIDCSSKNLTQAPKLIKAPDDYFIEINLSKNYLINMPPLDRYGYEKVTVMLLSYNHILNIPIETLSMNIRVLSLHDNHLKTIDPRVLTNFKNSKNLINLTLHNNKWSCDCNDRNFLQFIQTEGSRLRELQKVTCGEKNIKVYLMTSDEICPTTIDLIIGSCIGISSVGIIIAILTVLYYRYEHKIRIWLYSKKWCLRWITEDEIDKNKKYDAFISYSHVDDDFVVNNIVSRLESQPKPFKLCVHYRDWPAGEWIPNQVTYSVQNSRRTIVVLSKNFLKSEWGKMEFRTAHCQAIKDGRTRVIVIIYGDIPPTEELDKELQNYLKMNTYVKWGDPWFWEKLLYTLPHDSYINKKNKKCVKQKNGCTK</sequence>
<evidence type="ECO:0000256" key="5">
    <source>
        <dbReference type="ARBA" id="ARBA00022729"/>
    </source>
</evidence>
<feature type="signal peptide" evidence="12">
    <location>
        <begin position="1"/>
        <end position="19"/>
    </location>
</feature>
<dbReference type="PANTHER" id="PTHR24365:SF541">
    <property type="entry name" value="PROTEIN TOLL-RELATED"/>
    <property type="match status" value="1"/>
</dbReference>
<keyword evidence="9" id="KW-0675">Receptor</keyword>
<organism evidence="14 15">
    <name type="scientific">Aphidius gifuensis</name>
    <name type="common">Parasitoid wasp</name>
    <dbReference type="NCBI Taxonomy" id="684658"/>
    <lineage>
        <taxon>Eukaryota</taxon>
        <taxon>Metazoa</taxon>
        <taxon>Ecdysozoa</taxon>
        <taxon>Arthropoda</taxon>
        <taxon>Hexapoda</taxon>
        <taxon>Insecta</taxon>
        <taxon>Pterygota</taxon>
        <taxon>Neoptera</taxon>
        <taxon>Endopterygota</taxon>
        <taxon>Hymenoptera</taxon>
        <taxon>Apocrita</taxon>
        <taxon>Ichneumonoidea</taxon>
        <taxon>Braconidae</taxon>
        <taxon>Aphidiinae</taxon>
        <taxon>Aphidius</taxon>
    </lineage>
</organism>
<feature type="chain" id="PRO_5032497863" description="TIR domain-containing protein" evidence="12">
    <location>
        <begin position="20"/>
        <end position="1002"/>
    </location>
</feature>
<feature type="domain" description="TIR" evidence="13">
    <location>
        <begin position="844"/>
        <end position="980"/>
    </location>
</feature>
<keyword evidence="5 12" id="KW-0732">Signal</keyword>
<dbReference type="Gene3D" id="3.40.50.10140">
    <property type="entry name" value="Toll/interleukin-1 receptor homology (TIR) domain"/>
    <property type="match status" value="1"/>
</dbReference>
<evidence type="ECO:0000256" key="11">
    <source>
        <dbReference type="SAM" id="Phobius"/>
    </source>
</evidence>
<dbReference type="InterPro" id="IPR000157">
    <property type="entry name" value="TIR_dom"/>
</dbReference>
<dbReference type="AlphaFoldDB" id="A0A835CR03"/>
<keyword evidence="10" id="KW-0325">Glycoprotein</keyword>
<comment type="similarity">
    <text evidence="2">Belongs to the Toll-like receptor family.</text>
</comment>
<evidence type="ECO:0000256" key="7">
    <source>
        <dbReference type="ARBA" id="ARBA00022989"/>
    </source>
</evidence>
<evidence type="ECO:0000256" key="8">
    <source>
        <dbReference type="ARBA" id="ARBA00023136"/>
    </source>
</evidence>
<evidence type="ECO:0000256" key="10">
    <source>
        <dbReference type="ARBA" id="ARBA00023180"/>
    </source>
</evidence>
<dbReference type="SUPFAM" id="SSF52200">
    <property type="entry name" value="Toll/Interleukin receptor TIR domain"/>
    <property type="match status" value="1"/>
</dbReference>
<evidence type="ECO:0000313" key="15">
    <source>
        <dbReference type="Proteomes" id="UP000639338"/>
    </source>
</evidence>
<keyword evidence="3" id="KW-0433">Leucine-rich repeat</keyword>
<dbReference type="InterPro" id="IPR035897">
    <property type="entry name" value="Toll_tir_struct_dom_sf"/>
</dbReference>
<keyword evidence="4 11" id="KW-0812">Transmembrane</keyword>
<keyword evidence="8 11" id="KW-0472">Membrane</keyword>